<reference evidence="1" key="1">
    <citation type="submission" date="2017-05" db="EMBL/GenBank/DDBJ databases">
        <authorList>
            <person name="Varghese N."/>
            <person name="Submissions S."/>
        </authorList>
    </citation>
    <scope>NUCLEOTIDE SEQUENCE</scope>
    <source>
        <strain evidence="1">Su22</strain>
    </source>
</reference>
<keyword evidence="2" id="KW-1185">Reference proteome</keyword>
<comment type="caution">
    <text evidence="1">The sequence shown here is derived from an EMBL/GenBank/DDBJ whole genome shotgun (WGS) entry which is preliminary data.</text>
</comment>
<dbReference type="EMBL" id="FXUF01000001">
    <property type="protein sequence ID" value="SMP40087.1"/>
    <property type="molecule type" value="Genomic_DNA"/>
</dbReference>
<dbReference type="Proteomes" id="UP001158066">
    <property type="component" value="Unassembled WGS sequence"/>
</dbReference>
<sequence>MNSMKRNLSKQLIALILTMALVLTSLLTGFPVEVLRANAASGSLVITGTGVEREVTLTQSDWQNVNHPQMVERIFSSNNNFNFHKIWQVKGFDLFSLLEEAGLKGGGAQKITFIAADGFKRTWTVDELMALSTHPDMMPGNAVKVAPVIGSFRTELLDVPGNELKAPVAWSEMKLSIADLDPEGPRLYLGQESGKVSDINQMNFIRDLRRIVVGEERSAASTGSMPAASADAFGNSPYRHTSYEGAPYHIDSITGATMTIEGPGVESYRALSLRQIEEEIAGIHRDTYQEMMNGVLRSNQYEGVRVAHLLDHFVTLRENLGKVVFRDVNRRIIASFTLDEIRDQQRGMMVAYGINEVPLVYERTDAGYQAVAANDNGCFKLVYHPAPGEKPVAFTNVAYLYVEENTRPGFEHAVPPYNDPKLTNNIFALSGSGLGKEVNYTVAELESMAALHLEKEYSLSNSEHYWYYNTYKGIPLWDLLLASGMDENIDEATPVTFIAADYYQIPPVTVGDLKHHDRWGYYEKDALDQGDGEFDGSNVPALKSGYPVMVAYGFDGYPYVLHPSDEGHNSGLRNADGPLRIIFGKRSYDHTNGSHQVKLAKRVIIGDPADHTTHQTAPYTQLNEWSLSLEVVDEEGVKVSSEKMNLSKVEELVYGGTPRERDASRVKAYYVTQDDDQKDLVSDLYEGIGLGQLLFEKIGLPGTMGTVTFENVVGETLTVTLADILKKDYFNEVNGSNNLHPLLAFGKNGYPLVETAESDGYQGGSIHNQGGPLKVIFGQSQQGRPGHHLDQIISIRVQVEKDHWAHLSMPYDQYADETISFTGTGVRQATVITLAELELMQQYITMADYAIVDRNNHQTRETYRGIDLYEYLRQEVGLTAGANEVTVVAADGYSRTFLLEEIGKRDYINEASGANDLLVLLAYGKNETPLVPDDTSEGYVSTVDNSGGPLRLVIGQTEKGDQNSGKMVRNVTEIKVTAAAGDSWKHNVGMYTQYLDIPVLRITGSQVKEPRTFSLRQLQALDEHIIRDVISGTAEVEGLVLWNLIKEVVELTDGVSVPSGIRVYAGPGYNQLQVTNDVMNGMVNSRGERKEVLLGYALNGYPLVPHAHSEGYVHNNEYGPLRLYVEENESMWTKWVDCIVVGTGEYEEPLEKDLQADELPMATSNASAGLPSMERTPGYTWESHRNDTGEGLPWASVRVISTDQQGGLWVGTNGGGAAYRHAAGGWTLFNQQNSPLPHDTVYDIAVDASGGVWFVGGSPESGMGIVEKKGEEWQVYTSADALPTGTDFAQAIAQDSRGGMWFGTAAGPLYRSAGGDWQLMTDESLPASSVTVLTPDDQGGLWMGFYPKETEAGYQGGYAYRNRSGEITVYSNDSGEFSGSWIREIAPDLQGGVWISRFGKNDYIDPRGNRTIYHSDRELLPHLTDEDSIRLIYPDKSGNGIWIGTTQSGLYHRSLNGTITVNHSENILPLASFDSIWTVTESPDGHLWVGTNGGIVKGVFGFSK</sequence>
<evidence type="ECO:0000313" key="1">
    <source>
        <dbReference type="EMBL" id="SMP40087.1"/>
    </source>
</evidence>
<organism evidence="1 2">
    <name type="scientific">Anoxynatronum buryatiense</name>
    <dbReference type="NCBI Taxonomy" id="489973"/>
    <lineage>
        <taxon>Bacteria</taxon>
        <taxon>Bacillati</taxon>
        <taxon>Bacillota</taxon>
        <taxon>Clostridia</taxon>
        <taxon>Eubacteriales</taxon>
        <taxon>Clostridiaceae</taxon>
        <taxon>Anoxynatronum</taxon>
    </lineage>
</organism>
<dbReference type="InterPro" id="IPR011110">
    <property type="entry name" value="Reg_prop"/>
</dbReference>
<dbReference type="InterPro" id="IPR036374">
    <property type="entry name" value="OxRdtase_Mopterin-bd_sf"/>
</dbReference>
<dbReference type="Pfam" id="PF07494">
    <property type="entry name" value="Reg_prop"/>
    <property type="match status" value="1"/>
</dbReference>
<dbReference type="SUPFAM" id="SSF63829">
    <property type="entry name" value="Calcium-dependent phosphotriesterase"/>
    <property type="match status" value="2"/>
</dbReference>
<dbReference type="InterPro" id="IPR015943">
    <property type="entry name" value="WD40/YVTN_repeat-like_dom_sf"/>
</dbReference>
<proteinExistence type="predicted"/>
<evidence type="ECO:0000313" key="2">
    <source>
        <dbReference type="Proteomes" id="UP001158066"/>
    </source>
</evidence>
<evidence type="ECO:0008006" key="3">
    <source>
        <dbReference type="Google" id="ProtNLM"/>
    </source>
</evidence>
<dbReference type="RefSeq" id="WP_283407678.1">
    <property type="nucleotide sequence ID" value="NZ_FXUF01000001.1"/>
</dbReference>
<name>A0AA46AHL6_9CLOT</name>
<protein>
    <recommendedName>
        <fullName evidence="3">Two component regulator propeller</fullName>
    </recommendedName>
</protein>
<gene>
    <name evidence="1" type="ORF">SAMN06296020_101327</name>
</gene>
<dbReference type="SUPFAM" id="SSF56524">
    <property type="entry name" value="Oxidoreductase molybdopterin-binding domain"/>
    <property type="match status" value="2"/>
</dbReference>
<dbReference type="Gene3D" id="3.90.420.10">
    <property type="entry name" value="Oxidoreductase, molybdopterin-binding domain"/>
    <property type="match status" value="1"/>
</dbReference>
<accession>A0AA46AHL6</accession>
<dbReference type="Gene3D" id="2.130.10.10">
    <property type="entry name" value="YVTN repeat-like/Quinoprotein amine dehydrogenase"/>
    <property type="match status" value="2"/>
</dbReference>